<dbReference type="GO" id="GO:0016829">
    <property type="term" value="F:lyase activity"/>
    <property type="evidence" value="ECO:0007669"/>
    <property type="project" value="UniProtKB-KW"/>
</dbReference>
<dbReference type="Gene3D" id="3.40.640.10">
    <property type="entry name" value="Type I PLP-dependent aspartate aminotransferase-like (Major domain)"/>
    <property type="match status" value="1"/>
</dbReference>
<sequence length="1012" mass="109573">MSVLHRLPPTLPQPQVAAIVADLYGMKGVLTPLDSERDQNFRLAADDGRQWVVKIANAAEDLAALDFQVKLLDHAASIDADLPLPVLLPTCDGRMLGSCQGPDGAPHFVRVVSYLPGVPFAKGARDEAAIAGLGSMLGRLTLALRGFAHVGAIRDFDWDLVQTGKSRIRLAHVTDPRQREMLEYFLGRFDRIVAPALKRCRAQVIHGDANDYNVLVAAEGSSVLTGLIDFGDAILSPLINEVAVAAAYAAMERPAPIDDIGTLAAAFHAVNPLQPEEVDLLFDLVAARLVISVTMSAARRERAKDNAYLAISEVPAWEMLARLRAMDPVIATAILRQACGFEAAPGARAVIKWLRDNRRSLAPILDKPVARQVKALVPFGDPTHPIAIASARREPLVAEKLWAEIAGDAELGLGPWGEDRPVYTADGFRSKFRPGEWRSLHVGLDFFLPAGSAVRTPLAGRVIDIYVTDLPLDYGHAILLEHEIRPGLAFCSLWGHLSAASAKAVKIGQVLAAGDVVGWMGRHDENGGWQSHVHLQLVTYRPTAAADVIGAGEARYRDVWAELFPSAVDFAGLPPEALTQTGRSRDELLARRKERLIRNLSISYATPLKIVRGEGVHLYDDRGRAYLDCYNNVAQLGHANPEIVEAQARQAATLNTNTRYLHDNIIAYAEALTATLPPHLTVAAFVCSGSEANDLALRMARAHTRRKGIVALDWGYHGHLTSLIEISPYKYKRKGGQGRPATTAEAALPDAYRAPDEWPQHEIGARYAATVASAAARLAGDGFPPAAFIAESLPSSAGQIVLPPGYLPAAYKHAREAGAVVIADEVQIGFGRVGESMWGFEGEGASPDIITMGKPIGNGHPMAALVTTREIAESFHNGMEYFNTFGGNPVSCAIGLKVLEILQRDRLLENAKNLGADLLARMTRLKDRHDIIGDVRGRGLMLGIELVKDRRSKQPATAAAARMVDFCRREGILLGTDGPHDNVIKMRPGMIFTRANADFLMQVLEAGFAQLD</sequence>
<dbReference type="SUPFAM" id="SSF51261">
    <property type="entry name" value="Duplicated hybrid motif"/>
    <property type="match status" value="1"/>
</dbReference>
<keyword evidence="6" id="KW-0808">Transferase</keyword>
<dbReference type="OrthoDB" id="9801834at2"/>
<dbReference type="Gene3D" id="2.70.70.10">
    <property type="entry name" value="Glucose Permease (Domain IIA)"/>
    <property type="match status" value="1"/>
</dbReference>
<proteinExistence type="inferred from homology"/>
<dbReference type="SUPFAM" id="SSF53383">
    <property type="entry name" value="PLP-dependent transferases"/>
    <property type="match status" value="1"/>
</dbReference>
<keyword evidence="6" id="KW-0418">Kinase</keyword>
<protein>
    <submittedName>
        <fullName evidence="6">Hydroxylysine kinase /5-phosphonooxy-L-lysine phospho-lyase</fullName>
    </submittedName>
</protein>
<dbReference type="Proteomes" id="UP000295783">
    <property type="component" value="Unassembled WGS sequence"/>
</dbReference>
<reference evidence="6 7" key="1">
    <citation type="submission" date="2019-03" db="EMBL/GenBank/DDBJ databases">
        <title>Genomic Encyclopedia of Type Strains, Phase III (KMG-III): the genomes of soil and plant-associated and newly described type strains.</title>
        <authorList>
            <person name="Whitman W."/>
        </authorList>
    </citation>
    <scope>NUCLEOTIDE SEQUENCE [LARGE SCALE GENOMIC DNA]</scope>
    <source>
        <strain evidence="6 7">CGMCC 1.7660</strain>
    </source>
</reference>
<dbReference type="InterPro" id="IPR005814">
    <property type="entry name" value="Aminotrans_3"/>
</dbReference>
<gene>
    <name evidence="6" type="ORF">A8950_1301</name>
</gene>
<dbReference type="Pfam" id="PF01551">
    <property type="entry name" value="Peptidase_M23"/>
    <property type="match status" value="1"/>
</dbReference>
<dbReference type="GO" id="GO:0030170">
    <property type="term" value="F:pyridoxal phosphate binding"/>
    <property type="evidence" value="ECO:0007669"/>
    <property type="project" value="InterPro"/>
</dbReference>
<dbReference type="AlphaFoldDB" id="A0A4R6WTC3"/>
<dbReference type="GO" id="GO:0016301">
    <property type="term" value="F:kinase activity"/>
    <property type="evidence" value="ECO:0007669"/>
    <property type="project" value="UniProtKB-KW"/>
</dbReference>
<name>A0A4R6WTC3_9PROT</name>
<dbReference type="InterPro" id="IPR011009">
    <property type="entry name" value="Kinase-like_dom_sf"/>
</dbReference>
<dbReference type="InterPro" id="IPR015422">
    <property type="entry name" value="PyrdxlP-dep_Trfase_small"/>
</dbReference>
<comment type="caution">
    <text evidence="6">The sequence shown here is derived from an EMBL/GenBank/DDBJ whole genome shotgun (WGS) entry which is preliminary data.</text>
</comment>
<dbReference type="RefSeq" id="WP_133612812.1">
    <property type="nucleotide sequence ID" value="NZ_SNYW01000007.1"/>
</dbReference>
<dbReference type="InterPro" id="IPR002575">
    <property type="entry name" value="Aminoglycoside_PTrfase"/>
</dbReference>
<evidence type="ECO:0000256" key="3">
    <source>
        <dbReference type="ARBA" id="ARBA00022898"/>
    </source>
</evidence>
<dbReference type="Gene3D" id="3.90.1200.10">
    <property type="match status" value="1"/>
</dbReference>
<dbReference type="GO" id="GO:0008483">
    <property type="term" value="F:transaminase activity"/>
    <property type="evidence" value="ECO:0007669"/>
    <property type="project" value="InterPro"/>
</dbReference>
<dbReference type="CDD" id="cd12797">
    <property type="entry name" value="M23_peptidase"/>
    <property type="match status" value="1"/>
</dbReference>
<dbReference type="CDD" id="cd00610">
    <property type="entry name" value="OAT_like"/>
    <property type="match status" value="1"/>
</dbReference>
<dbReference type="PANTHER" id="PTHR45688:SF13">
    <property type="entry name" value="ALANINE--GLYOXYLATE AMINOTRANSFERASE 2-LIKE"/>
    <property type="match status" value="1"/>
</dbReference>
<keyword evidence="3" id="KW-0663">Pyridoxal phosphate</keyword>
<feature type="domain" description="Aminoglycoside phosphotransferase" evidence="5">
    <location>
        <begin position="30"/>
        <end position="258"/>
    </location>
</feature>
<evidence type="ECO:0000259" key="4">
    <source>
        <dbReference type="Pfam" id="PF01551"/>
    </source>
</evidence>
<dbReference type="InterPro" id="IPR049704">
    <property type="entry name" value="Aminotrans_3_PPA_site"/>
</dbReference>
<dbReference type="InterPro" id="IPR011055">
    <property type="entry name" value="Dup_hybrid_motif"/>
</dbReference>
<evidence type="ECO:0000256" key="2">
    <source>
        <dbReference type="ARBA" id="ARBA00008954"/>
    </source>
</evidence>
<feature type="domain" description="M23ase beta-sheet core" evidence="4">
    <location>
        <begin position="440"/>
        <end position="538"/>
    </location>
</feature>
<dbReference type="Gene3D" id="3.90.1150.10">
    <property type="entry name" value="Aspartate Aminotransferase, domain 1"/>
    <property type="match status" value="1"/>
</dbReference>
<keyword evidence="7" id="KW-1185">Reference proteome</keyword>
<dbReference type="Pfam" id="PF00202">
    <property type="entry name" value="Aminotran_3"/>
    <property type="match status" value="1"/>
</dbReference>
<evidence type="ECO:0000256" key="1">
    <source>
        <dbReference type="ARBA" id="ARBA00001933"/>
    </source>
</evidence>
<evidence type="ECO:0000313" key="6">
    <source>
        <dbReference type="EMBL" id="TDQ83019.1"/>
    </source>
</evidence>
<dbReference type="InterPro" id="IPR016047">
    <property type="entry name" value="M23ase_b-sheet_dom"/>
</dbReference>
<evidence type="ECO:0000313" key="7">
    <source>
        <dbReference type="Proteomes" id="UP000295783"/>
    </source>
</evidence>
<evidence type="ECO:0000259" key="5">
    <source>
        <dbReference type="Pfam" id="PF01636"/>
    </source>
</evidence>
<comment type="cofactor">
    <cofactor evidence="1">
        <name>pyridoxal 5'-phosphate</name>
        <dbReference type="ChEBI" id="CHEBI:597326"/>
    </cofactor>
</comment>
<dbReference type="PANTHER" id="PTHR45688">
    <property type="match status" value="1"/>
</dbReference>
<dbReference type="Pfam" id="PF01636">
    <property type="entry name" value="APH"/>
    <property type="match status" value="1"/>
</dbReference>
<dbReference type="EMBL" id="SNYW01000007">
    <property type="protein sequence ID" value="TDQ83019.1"/>
    <property type="molecule type" value="Genomic_DNA"/>
</dbReference>
<dbReference type="InterPro" id="IPR015421">
    <property type="entry name" value="PyrdxlP-dep_Trfase_major"/>
</dbReference>
<keyword evidence="6" id="KW-0456">Lyase</keyword>
<dbReference type="SUPFAM" id="SSF56112">
    <property type="entry name" value="Protein kinase-like (PK-like)"/>
    <property type="match status" value="1"/>
</dbReference>
<organism evidence="6 7">
    <name type="scientific">Dongia mobilis</name>
    <dbReference type="NCBI Taxonomy" id="578943"/>
    <lineage>
        <taxon>Bacteria</taxon>
        <taxon>Pseudomonadati</taxon>
        <taxon>Pseudomonadota</taxon>
        <taxon>Alphaproteobacteria</taxon>
        <taxon>Rhodospirillales</taxon>
        <taxon>Dongiaceae</taxon>
        <taxon>Dongia</taxon>
    </lineage>
</organism>
<accession>A0A4R6WTC3</accession>
<dbReference type="PROSITE" id="PS00600">
    <property type="entry name" value="AA_TRANSFER_CLASS_3"/>
    <property type="match status" value="1"/>
</dbReference>
<comment type="similarity">
    <text evidence="2">Belongs to the class-III pyridoxal-phosphate-dependent aminotransferase family.</text>
</comment>
<dbReference type="NCBIfam" id="NF004799">
    <property type="entry name" value="PRK06148.1"/>
    <property type="match status" value="1"/>
</dbReference>
<dbReference type="InterPro" id="IPR015424">
    <property type="entry name" value="PyrdxlP-dep_Trfase"/>
</dbReference>